<keyword evidence="3" id="KW-0819">tRNA processing</keyword>
<evidence type="ECO:0000256" key="2">
    <source>
        <dbReference type="ARBA" id="ARBA00007331"/>
    </source>
</evidence>
<name>A0A1Y2F934_PROLT</name>
<dbReference type="STRING" id="56484.A0A1Y2F934"/>
<dbReference type="InterPro" id="IPR002738">
    <property type="entry name" value="RNase_P_p30"/>
</dbReference>
<feature type="region of interest" description="Disordered" evidence="4">
    <location>
        <begin position="229"/>
        <end position="275"/>
    </location>
</feature>
<dbReference type="OrthoDB" id="17948at2759"/>
<evidence type="ECO:0000313" key="6">
    <source>
        <dbReference type="Proteomes" id="UP000193685"/>
    </source>
</evidence>
<dbReference type="PANTHER" id="PTHR13031:SF0">
    <property type="entry name" value="RIBONUCLEASE P PROTEIN SUBUNIT P30"/>
    <property type="match status" value="1"/>
</dbReference>
<dbReference type="OMA" id="CKHACQT"/>
<comment type="subcellular location">
    <subcellularLocation>
        <location evidence="1">Nucleus</location>
    </subcellularLocation>
</comment>
<sequence length="275" mass="30434">MSFGDFNIPLPAKQSTLDQLQTLGYASCAVNHIFSGKPANLQAPTIPVSKDARFKIYSRLTLVLEDTSQNYNLSKTAKGYDLLAVRPTSEKTLQYACTQMEVDIISIDLSQRLPYYLKHATLGSAISRGLFIEIAYAPSLTDMSSRRQLLSNASAIVRASRGRGLLITSGATQALGLRSPYDIINLATFWGLSQERGREALAENTRRVLKKAETRTSVYKGVLRIPETPEDVWPVDEEEEQQEVKSKQTKEERQSGKRAAEASQGATSTKKQKSV</sequence>
<dbReference type="GO" id="GO:0005655">
    <property type="term" value="C:nucleolar ribonuclease P complex"/>
    <property type="evidence" value="ECO:0007669"/>
    <property type="project" value="TreeGrafter"/>
</dbReference>
<dbReference type="AlphaFoldDB" id="A0A1Y2F934"/>
<dbReference type="Pfam" id="PF01876">
    <property type="entry name" value="RNase_P_p30"/>
    <property type="match status" value="1"/>
</dbReference>
<organism evidence="5 6">
    <name type="scientific">Protomyces lactucae-debilis</name>
    <dbReference type="NCBI Taxonomy" id="2754530"/>
    <lineage>
        <taxon>Eukaryota</taxon>
        <taxon>Fungi</taxon>
        <taxon>Dikarya</taxon>
        <taxon>Ascomycota</taxon>
        <taxon>Taphrinomycotina</taxon>
        <taxon>Taphrinomycetes</taxon>
        <taxon>Taphrinales</taxon>
        <taxon>Protomycetaceae</taxon>
        <taxon>Protomyces</taxon>
    </lineage>
</organism>
<comment type="similarity">
    <text evidence="2">Belongs to the eukaryotic/archaeal RNase P protein component 3 family.</text>
</comment>
<evidence type="ECO:0000313" key="5">
    <source>
        <dbReference type="EMBL" id="ORY80411.1"/>
    </source>
</evidence>
<reference evidence="5 6" key="1">
    <citation type="submission" date="2016-07" db="EMBL/GenBank/DDBJ databases">
        <title>Pervasive Adenine N6-methylation of Active Genes in Fungi.</title>
        <authorList>
            <consortium name="DOE Joint Genome Institute"/>
            <person name="Mondo S.J."/>
            <person name="Dannebaum R.O."/>
            <person name="Kuo R.C."/>
            <person name="Labutti K."/>
            <person name="Haridas S."/>
            <person name="Kuo A."/>
            <person name="Salamov A."/>
            <person name="Ahrendt S.R."/>
            <person name="Lipzen A."/>
            <person name="Sullivan W."/>
            <person name="Andreopoulos W.B."/>
            <person name="Clum A."/>
            <person name="Lindquist E."/>
            <person name="Daum C."/>
            <person name="Ramamoorthy G.K."/>
            <person name="Gryganskyi A."/>
            <person name="Culley D."/>
            <person name="Magnuson J.K."/>
            <person name="James T.Y."/>
            <person name="O'Malley M.A."/>
            <person name="Stajich J.E."/>
            <person name="Spatafora J.W."/>
            <person name="Visel A."/>
            <person name="Grigoriev I.V."/>
        </authorList>
    </citation>
    <scope>NUCLEOTIDE SEQUENCE [LARGE SCALE GENOMIC DNA]</scope>
    <source>
        <strain evidence="5 6">12-1054</strain>
    </source>
</reference>
<comment type="caution">
    <text evidence="5">The sequence shown here is derived from an EMBL/GenBank/DDBJ whole genome shotgun (WGS) entry which is preliminary data.</text>
</comment>
<evidence type="ECO:0000256" key="4">
    <source>
        <dbReference type="SAM" id="MobiDB-lite"/>
    </source>
</evidence>
<feature type="compositionally biased region" description="Acidic residues" evidence="4">
    <location>
        <begin position="229"/>
        <end position="241"/>
    </location>
</feature>
<accession>A0A1Y2F934</accession>
<dbReference type="InterPro" id="IPR016195">
    <property type="entry name" value="Pol/histidinol_Pase-like"/>
</dbReference>
<dbReference type="PANTHER" id="PTHR13031">
    <property type="entry name" value="RIBONUCLEASE P SUBUNIT P30"/>
    <property type="match status" value="1"/>
</dbReference>
<keyword evidence="6" id="KW-1185">Reference proteome</keyword>
<dbReference type="RefSeq" id="XP_040724299.1">
    <property type="nucleotide sequence ID" value="XM_040871357.1"/>
</dbReference>
<dbReference type="GeneID" id="63787956"/>
<protein>
    <submittedName>
        <fullName evidence="5">RNase P subunit p30-domain-containing protein</fullName>
    </submittedName>
</protein>
<evidence type="ECO:0000256" key="1">
    <source>
        <dbReference type="ARBA" id="ARBA00004123"/>
    </source>
</evidence>
<dbReference type="GO" id="GO:0008033">
    <property type="term" value="P:tRNA processing"/>
    <property type="evidence" value="ECO:0007669"/>
    <property type="project" value="UniProtKB-KW"/>
</dbReference>
<evidence type="ECO:0000256" key="3">
    <source>
        <dbReference type="ARBA" id="ARBA00022694"/>
    </source>
</evidence>
<proteinExistence type="inferred from homology"/>
<dbReference type="GO" id="GO:0003723">
    <property type="term" value="F:RNA binding"/>
    <property type="evidence" value="ECO:0007669"/>
    <property type="project" value="TreeGrafter"/>
</dbReference>
<dbReference type="Proteomes" id="UP000193685">
    <property type="component" value="Unassembled WGS sequence"/>
</dbReference>
<dbReference type="SUPFAM" id="SSF89550">
    <property type="entry name" value="PHP domain-like"/>
    <property type="match status" value="1"/>
</dbReference>
<dbReference type="Gene3D" id="3.20.20.140">
    <property type="entry name" value="Metal-dependent hydrolases"/>
    <property type="match status" value="1"/>
</dbReference>
<dbReference type="EMBL" id="MCFI01000013">
    <property type="protein sequence ID" value="ORY80411.1"/>
    <property type="molecule type" value="Genomic_DNA"/>
</dbReference>
<gene>
    <name evidence="5" type="ORF">BCR37DRAFT_393770</name>
</gene>
<feature type="compositionally biased region" description="Basic and acidic residues" evidence="4">
    <location>
        <begin position="242"/>
        <end position="260"/>
    </location>
</feature>